<organism evidence="2 3">
    <name type="scientific">Aspergillus coremiiformis</name>
    <dbReference type="NCBI Taxonomy" id="138285"/>
    <lineage>
        <taxon>Eukaryota</taxon>
        <taxon>Fungi</taxon>
        <taxon>Dikarya</taxon>
        <taxon>Ascomycota</taxon>
        <taxon>Pezizomycotina</taxon>
        <taxon>Eurotiomycetes</taxon>
        <taxon>Eurotiomycetidae</taxon>
        <taxon>Eurotiales</taxon>
        <taxon>Aspergillaceae</taxon>
        <taxon>Aspergillus</taxon>
        <taxon>Aspergillus subgen. Circumdati</taxon>
    </lineage>
</organism>
<evidence type="ECO:0000313" key="3">
    <source>
        <dbReference type="Proteomes" id="UP000327118"/>
    </source>
</evidence>
<name>A0A5N6Z2F1_9EURO</name>
<gene>
    <name evidence="2" type="ORF">BDV28DRAFT_139629</name>
</gene>
<reference evidence="3" key="1">
    <citation type="submission" date="2019-04" db="EMBL/GenBank/DDBJ databases">
        <title>Friends and foes A comparative genomics studyof 23 Aspergillus species from section Flavi.</title>
        <authorList>
            <consortium name="DOE Joint Genome Institute"/>
            <person name="Kjaerbolling I."/>
            <person name="Vesth T."/>
            <person name="Frisvad J.C."/>
            <person name="Nybo J.L."/>
            <person name="Theobald S."/>
            <person name="Kildgaard S."/>
            <person name="Isbrandt T."/>
            <person name="Kuo A."/>
            <person name="Sato A."/>
            <person name="Lyhne E.K."/>
            <person name="Kogle M.E."/>
            <person name="Wiebenga A."/>
            <person name="Kun R.S."/>
            <person name="Lubbers R.J."/>
            <person name="Makela M.R."/>
            <person name="Barry K."/>
            <person name="Chovatia M."/>
            <person name="Clum A."/>
            <person name="Daum C."/>
            <person name="Haridas S."/>
            <person name="He G."/>
            <person name="LaButti K."/>
            <person name="Lipzen A."/>
            <person name="Mondo S."/>
            <person name="Riley R."/>
            <person name="Salamov A."/>
            <person name="Simmons B.A."/>
            <person name="Magnuson J.K."/>
            <person name="Henrissat B."/>
            <person name="Mortensen U.H."/>
            <person name="Larsen T.O."/>
            <person name="Devries R.P."/>
            <person name="Grigoriev I.V."/>
            <person name="Machida M."/>
            <person name="Baker S.E."/>
            <person name="Andersen M.R."/>
        </authorList>
    </citation>
    <scope>NUCLEOTIDE SEQUENCE [LARGE SCALE GENOMIC DNA]</scope>
    <source>
        <strain evidence="3">CBS 553.77</strain>
    </source>
</reference>
<feature type="region of interest" description="Disordered" evidence="1">
    <location>
        <begin position="39"/>
        <end position="66"/>
    </location>
</feature>
<evidence type="ECO:0000256" key="1">
    <source>
        <dbReference type="SAM" id="MobiDB-lite"/>
    </source>
</evidence>
<dbReference type="EMBL" id="ML739242">
    <property type="protein sequence ID" value="KAE8350180.1"/>
    <property type="molecule type" value="Genomic_DNA"/>
</dbReference>
<dbReference type="AlphaFoldDB" id="A0A5N6Z2F1"/>
<evidence type="ECO:0000313" key="2">
    <source>
        <dbReference type="EMBL" id="KAE8350180.1"/>
    </source>
</evidence>
<accession>A0A5N6Z2F1</accession>
<dbReference type="Proteomes" id="UP000327118">
    <property type="component" value="Unassembled WGS sequence"/>
</dbReference>
<proteinExistence type="predicted"/>
<sequence length="66" mass="7076">MTYLLPSATESLLDSDLICPPTQQQPNQITGSSILRHVTRPWVPPGKPSSGQVFASSTSSPSEYGM</sequence>
<protein>
    <submittedName>
        <fullName evidence="2">Uncharacterized protein</fullName>
    </submittedName>
</protein>
<keyword evidence="3" id="KW-1185">Reference proteome</keyword>
<feature type="compositionally biased region" description="Polar residues" evidence="1">
    <location>
        <begin position="49"/>
        <end position="66"/>
    </location>
</feature>